<dbReference type="EC" id="3.1.21.-" evidence="2"/>
<sequence length="185" mass="20797">MSIYDTLKFQPMLITDVFESMQASQAWYDKNKVVSSAGQFAYVSRSAMANGLEDVIGKQSLPPNPEHAITIGVDTQTVFYQPMPFYTSVKIQVLRHHRLNELTGPVLVTLLRQQMGKFQWGNGASLVRLKATKIMVPVTVSSSGEIVVDWDGISEFGRELFTEIHTRTHTVLDHLSRIMSGRHLC</sequence>
<dbReference type="Proteomes" id="UP000050488">
    <property type="component" value="Unassembled WGS sequence"/>
</dbReference>
<organism evidence="2 3">
    <name type="scientific">Corynebacterium lowii</name>
    <dbReference type="NCBI Taxonomy" id="1544413"/>
    <lineage>
        <taxon>Bacteria</taxon>
        <taxon>Bacillati</taxon>
        <taxon>Actinomycetota</taxon>
        <taxon>Actinomycetes</taxon>
        <taxon>Mycobacteriales</taxon>
        <taxon>Corynebacteriaceae</taxon>
        <taxon>Corynebacterium</taxon>
    </lineage>
</organism>
<dbReference type="GO" id="GO:0003677">
    <property type="term" value="F:DNA binding"/>
    <property type="evidence" value="ECO:0007669"/>
    <property type="project" value="InterPro"/>
</dbReference>
<reference evidence="2 3" key="1">
    <citation type="submission" date="2015-10" db="EMBL/GenBank/DDBJ databases">
        <title>Corynebacteirum lowii and Corynebacterium oculi species nova, derived from human clinical disease and and emended description of Corynebacterium mastiditis.</title>
        <authorList>
            <person name="Bernard K."/>
            <person name="Pacheco A.L."/>
            <person name="Mcdougall C."/>
            <person name="Burtx T."/>
            <person name="Weibe D."/>
            <person name="Tyler S."/>
            <person name="Olson A.B."/>
            <person name="Cnockaert M."/>
            <person name="Eguchi H."/>
            <person name="Kuwahara T."/>
            <person name="Nakayama-Imaohji H."/>
            <person name="Boudewijins M."/>
            <person name="Van Hoecke F."/>
            <person name="Bernier A.-M."/>
            <person name="Vandamme P."/>
        </authorList>
    </citation>
    <scope>NUCLEOTIDE SEQUENCE [LARGE SCALE GENOMIC DNA]</scope>
    <source>
        <strain evidence="2 3">NML 130206</strain>
    </source>
</reference>
<dbReference type="EMBL" id="LKEV01000001">
    <property type="protein sequence ID" value="KQB87597.1"/>
    <property type="molecule type" value="Genomic_DNA"/>
</dbReference>
<dbReference type="RefSeq" id="WP_055176084.1">
    <property type="nucleotide sequence ID" value="NZ_JAUSQY010000001.1"/>
</dbReference>
<dbReference type="Pfam" id="PF01420">
    <property type="entry name" value="Methylase_S"/>
    <property type="match status" value="1"/>
</dbReference>
<gene>
    <name evidence="2" type="primary">bcgIB</name>
    <name evidence="2" type="ORF">Clow_00657</name>
</gene>
<dbReference type="OrthoDB" id="5109672at2"/>
<dbReference type="GO" id="GO:0016787">
    <property type="term" value="F:hydrolase activity"/>
    <property type="evidence" value="ECO:0007669"/>
    <property type="project" value="UniProtKB-KW"/>
</dbReference>
<dbReference type="InterPro" id="IPR000055">
    <property type="entry name" value="Restrct_endonuc_typeI_TRD"/>
</dbReference>
<name>A0A0Q0YYZ0_9CORY</name>
<evidence type="ECO:0000313" key="2">
    <source>
        <dbReference type="EMBL" id="KQB87597.1"/>
    </source>
</evidence>
<dbReference type="AlphaFoldDB" id="A0A0Q0YYZ0"/>
<evidence type="ECO:0000259" key="1">
    <source>
        <dbReference type="Pfam" id="PF01420"/>
    </source>
</evidence>
<feature type="domain" description="Type I restriction modification DNA specificity" evidence="1">
    <location>
        <begin position="9"/>
        <end position="158"/>
    </location>
</feature>
<dbReference type="PATRIC" id="fig|1544413.3.peg.660"/>
<comment type="caution">
    <text evidence="2">The sequence shown here is derived from an EMBL/GenBank/DDBJ whole genome shotgun (WGS) entry which is preliminary data.</text>
</comment>
<protein>
    <submittedName>
        <fullName evidence="2">Restriction enzyme BgcI subunit beta</fullName>
        <ecNumber evidence="2">3.1.21.-</ecNumber>
    </submittedName>
</protein>
<dbReference type="STRING" id="1544413.Clow_00657"/>
<proteinExistence type="predicted"/>
<evidence type="ECO:0000313" key="3">
    <source>
        <dbReference type="Proteomes" id="UP000050488"/>
    </source>
</evidence>
<keyword evidence="2" id="KW-0378">Hydrolase</keyword>
<accession>A0A0Q0YYZ0</accession>
<keyword evidence="3" id="KW-1185">Reference proteome</keyword>